<reference evidence="3 4" key="1">
    <citation type="submission" date="2020-08" db="EMBL/GenBank/DDBJ databases">
        <title>Genome public.</title>
        <authorList>
            <person name="Liu C."/>
            <person name="Sun Q."/>
        </authorList>
    </citation>
    <scope>NUCLEOTIDE SEQUENCE [LARGE SCALE GENOMIC DNA]</scope>
    <source>
        <strain evidence="3 4">M29</strain>
    </source>
</reference>
<dbReference type="Proteomes" id="UP000649826">
    <property type="component" value="Unassembled WGS sequence"/>
</dbReference>
<keyword evidence="4" id="KW-1185">Reference proteome</keyword>
<keyword evidence="1" id="KW-0175">Coiled coil</keyword>
<dbReference type="InterPro" id="IPR025827">
    <property type="entry name" value="Zn_ribbon_recom_dom"/>
</dbReference>
<feature type="coiled-coil region" evidence="1">
    <location>
        <begin position="108"/>
        <end position="170"/>
    </location>
</feature>
<name>A0ABR7ILH1_9FIRM</name>
<evidence type="ECO:0000259" key="2">
    <source>
        <dbReference type="Pfam" id="PF13408"/>
    </source>
</evidence>
<evidence type="ECO:0000313" key="4">
    <source>
        <dbReference type="Proteomes" id="UP000649826"/>
    </source>
</evidence>
<gene>
    <name evidence="3" type="ORF">H8Z82_14665</name>
</gene>
<dbReference type="EMBL" id="JACOQG010000032">
    <property type="protein sequence ID" value="MBC5780871.1"/>
    <property type="molecule type" value="Genomic_DNA"/>
</dbReference>
<accession>A0ABR7ILH1</accession>
<sequence>MQATGNRERYTRQFTFSSMLECGYCGHKLSRRTRHQTTTTKKPVWQCMNATKNGIDSCPNCKAVDEVIIENAFLEAFRLLADNFDDVLQSVLNTIEDILKDDIELKRVKQLEKDISSIESKKSRLTDLLIDGKIEQEDYDEKKLSFQRKLHQLTEEKAYLEENIGQQKNISKRMSQLRQILENEDALDEFDRIVFESIVEKVIVGGYDEEGNPTPYKLTFVLKCDQTLKVDNAKADYRANQKGTKVS</sequence>
<proteinExistence type="predicted"/>
<dbReference type="Pfam" id="PF13408">
    <property type="entry name" value="Zn_ribbon_recom"/>
    <property type="match status" value="1"/>
</dbReference>
<protein>
    <submittedName>
        <fullName evidence="3">Recombinase zinc beta ribbon domain-containing protein</fullName>
    </submittedName>
</protein>
<comment type="caution">
    <text evidence="3">The sequence shown here is derived from an EMBL/GenBank/DDBJ whole genome shotgun (WGS) entry which is preliminary data.</text>
</comment>
<feature type="domain" description="Recombinase zinc beta ribbon" evidence="2">
    <location>
        <begin position="16"/>
        <end position="78"/>
    </location>
</feature>
<organism evidence="3 4">
    <name type="scientific">Blautia difficilis</name>
    <dbReference type="NCBI Taxonomy" id="2763027"/>
    <lineage>
        <taxon>Bacteria</taxon>
        <taxon>Bacillati</taxon>
        <taxon>Bacillota</taxon>
        <taxon>Clostridia</taxon>
        <taxon>Lachnospirales</taxon>
        <taxon>Lachnospiraceae</taxon>
        <taxon>Blautia</taxon>
    </lineage>
</organism>
<evidence type="ECO:0000313" key="3">
    <source>
        <dbReference type="EMBL" id="MBC5780871.1"/>
    </source>
</evidence>
<evidence type="ECO:0000256" key="1">
    <source>
        <dbReference type="SAM" id="Coils"/>
    </source>
</evidence>